<comment type="subcellular location">
    <subcellularLocation>
        <location evidence="1">Cell membrane</location>
        <topology evidence="1">Multi-pass membrane protein</topology>
    </subcellularLocation>
</comment>
<organism evidence="7">
    <name type="scientific">Methyloraptor flagellatus</name>
    <dbReference type="NCBI Taxonomy" id="3162530"/>
    <lineage>
        <taxon>Bacteria</taxon>
        <taxon>Pseudomonadati</taxon>
        <taxon>Pseudomonadota</taxon>
        <taxon>Alphaproteobacteria</taxon>
        <taxon>Hyphomicrobiales</taxon>
        <taxon>Ancalomicrobiaceae</taxon>
        <taxon>Methyloraptor</taxon>
    </lineage>
</organism>
<gene>
    <name evidence="7" type="ORF">ABS361_13250</name>
</gene>
<evidence type="ECO:0000313" key="7">
    <source>
        <dbReference type="EMBL" id="XBY43069.1"/>
    </source>
</evidence>
<dbReference type="PANTHER" id="PTHR30086:SF20">
    <property type="entry name" value="ARGININE EXPORTER PROTEIN ARGO-RELATED"/>
    <property type="match status" value="1"/>
</dbReference>
<dbReference type="KEGG" id="mflg:ABS361_13250"/>
<evidence type="ECO:0000256" key="3">
    <source>
        <dbReference type="ARBA" id="ARBA00022692"/>
    </source>
</evidence>
<dbReference type="Pfam" id="PF01810">
    <property type="entry name" value="LysE"/>
    <property type="match status" value="1"/>
</dbReference>
<feature type="transmembrane region" description="Helical" evidence="6">
    <location>
        <begin position="74"/>
        <end position="92"/>
    </location>
</feature>
<evidence type="ECO:0000256" key="1">
    <source>
        <dbReference type="ARBA" id="ARBA00004651"/>
    </source>
</evidence>
<sequence length="210" mass="21694">MFDISLIIKGIGIGILFSAPIGPVNIMCIQQAFKRGFFPGLAAGIGAVFADGFFAAVAAYGITAVSAFIEGWSVWFQLVGGIALVIFGIRIAREHPHLDPDVGGASVLATALASFGMTITNPATILGFLAVFGSLGDLAPEPGDYVGASLLVAGVLAGGTGWWLFVSGLVSLLRDRMTDRSLQRINQVAGGLLMIFGVVILGRLGLATVL</sequence>
<evidence type="ECO:0000256" key="2">
    <source>
        <dbReference type="ARBA" id="ARBA00022475"/>
    </source>
</evidence>
<dbReference type="GO" id="GO:0015171">
    <property type="term" value="F:amino acid transmembrane transporter activity"/>
    <property type="evidence" value="ECO:0007669"/>
    <property type="project" value="TreeGrafter"/>
</dbReference>
<dbReference type="InterPro" id="IPR001123">
    <property type="entry name" value="LeuE-type"/>
</dbReference>
<feature type="transmembrane region" description="Helical" evidence="6">
    <location>
        <begin position="185"/>
        <end position="206"/>
    </location>
</feature>
<feature type="transmembrane region" description="Helical" evidence="6">
    <location>
        <begin position="6"/>
        <end position="29"/>
    </location>
</feature>
<feature type="transmembrane region" description="Helical" evidence="6">
    <location>
        <begin position="145"/>
        <end position="173"/>
    </location>
</feature>
<keyword evidence="5 6" id="KW-0472">Membrane</keyword>
<dbReference type="GO" id="GO:0005886">
    <property type="term" value="C:plasma membrane"/>
    <property type="evidence" value="ECO:0007669"/>
    <property type="project" value="UniProtKB-SubCell"/>
</dbReference>
<dbReference type="PANTHER" id="PTHR30086">
    <property type="entry name" value="ARGININE EXPORTER PROTEIN ARGO"/>
    <property type="match status" value="1"/>
</dbReference>
<evidence type="ECO:0000256" key="5">
    <source>
        <dbReference type="ARBA" id="ARBA00023136"/>
    </source>
</evidence>
<protein>
    <submittedName>
        <fullName evidence="7">LysE family transporter</fullName>
    </submittedName>
</protein>
<accession>A0AAU7X4L9</accession>
<dbReference type="EMBL" id="CP158568">
    <property type="protein sequence ID" value="XBY43069.1"/>
    <property type="molecule type" value="Genomic_DNA"/>
</dbReference>
<evidence type="ECO:0000256" key="6">
    <source>
        <dbReference type="SAM" id="Phobius"/>
    </source>
</evidence>
<name>A0AAU7X4L9_9HYPH</name>
<feature type="transmembrane region" description="Helical" evidence="6">
    <location>
        <begin position="104"/>
        <end position="133"/>
    </location>
</feature>
<keyword evidence="4 6" id="KW-1133">Transmembrane helix</keyword>
<dbReference type="RefSeq" id="WP_407048171.1">
    <property type="nucleotide sequence ID" value="NZ_CP158568.1"/>
</dbReference>
<proteinExistence type="predicted"/>
<dbReference type="AlphaFoldDB" id="A0AAU7X4L9"/>
<feature type="transmembrane region" description="Helical" evidence="6">
    <location>
        <begin position="41"/>
        <end position="62"/>
    </location>
</feature>
<keyword evidence="2" id="KW-1003">Cell membrane</keyword>
<evidence type="ECO:0000256" key="4">
    <source>
        <dbReference type="ARBA" id="ARBA00022989"/>
    </source>
</evidence>
<reference evidence="7" key="1">
    <citation type="submission" date="2024-06" db="EMBL/GenBank/DDBJ databases">
        <title>Methylostella associata gen. nov., sp. nov., a novel Ancalomicrobiaceae-affiliated facultatively methylotrophic bacteria that feed on methanotrophs of the genus Methylococcus.</title>
        <authorList>
            <person name="Saltykova V."/>
            <person name="Danilova O.V."/>
            <person name="Oshkin I.Y."/>
            <person name="Belova S.E."/>
            <person name="Pimenov N.V."/>
            <person name="Dedysh S.N."/>
        </authorList>
    </citation>
    <scope>NUCLEOTIDE SEQUENCE</scope>
    <source>
        <strain evidence="7">S20</strain>
    </source>
</reference>
<keyword evidence="3 6" id="KW-0812">Transmembrane</keyword>